<evidence type="ECO:0000256" key="9">
    <source>
        <dbReference type="ARBA" id="ARBA00023237"/>
    </source>
</evidence>
<dbReference type="PANTHER" id="PTHR45586">
    <property type="entry name" value="TPR REPEAT-CONTAINING PROTEIN PA4667"/>
    <property type="match status" value="1"/>
</dbReference>
<dbReference type="EMBL" id="CP152276">
    <property type="protein sequence ID" value="XAE43670.1"/>
    <property type="molecule type" value="Genomic_DNA"/>
</dbReference>
<dbReference type="PRINTS" id="PR01441">
    <property type="entry name" value="CELLSNTHASEC"/>
</dbReference>
<protein>
    <submittedName>
        <fullName evidence="11">Cellulose synthase subunit BcsC-related outer membrane protein</fullName>
    </submittedName>
</protein>
<accession>A0ABZ3D7E1</accession>
<gene>
    <name evidence="11" type="ORF">AAC691_04280</name>
</gene>
<dbReference type="PANTHER" id="PTHR45586:SF1">
    <property type="entry name" value="LIPOPOLYSACCHARIDE ASSEMBLY PROTEIN B"/>
    <property type="match status" value="1"/>
</dbReference>
<keyword evidence="4" id="KW-0732">Signal</keyword>
<dbReference type="InterPro" id="IPR008410">
    <property type="entry name" value="BCSC_C"/>
</dbReference>
<evidence type="ECO:0000256" key="4">
    <source>
        <dbReference type="ARBA" id="ARBA00022729"/>
    </source>
</evidence>
<dbReference type="SUPFAM" id="SSF48452">
    <property type="entry name" value="TPR-like"/>
    <property type="match status" value="3"/>
</dbReference>
<evidence type="ECO:0000256" key="8">
    <source>
        <dbReference type="ARBA" id="ARBA00023136"/>
    </source>
</evidence>
<evidence type="ECO:0000256" key="6">
    <source>
        <dbReference type="ARBA" id="ARBA00022803"/>
    </source>
</evidence>
<dbReference type="Pfam" id="PF14559">
    <property type="entry name" value="TPR_19"/>
    <property type="match status" value="3"/>
</dbReference>
<evidence type="ECO:0000256" key="7">
    <source>
        <dbReference type="ARBA" id="ARBA00022916"/>
    </source>
</evidence>
<dbReference type="RefSeq" id="WP_342629061.1">
    <property type="nucleotide sequence ID" value="NZ_CP152276.1"/>
</dbReference>
<keyword evidence="12" id="KW-1185">Reference proteome</keyword>
<comment type="subcellular location">
    <subcellularLocation>
        <location evidence="1">Cell outer membrane</location>
        <topology evidence="1">Peripheral membrane protein</topology>
    </subcellularLocation>
</comment>
<evidence type="ECO:0000259" key="10">
    <source>
        <dbReference type="Pfam" id="PF05420"/>
    </source>
</evidence>
<comment type="pathway">
    <text evidence="2">Glycan metabolism; bacterial cellulose biosynthesis.</text>
</comment>
<dbReference type="InterPro" id="IPR011990">
    <property type="entry name" value="TPR-like_helical_dom_sf"/>
</dbReference>
<proteinExistence type="inferred from homology"/>
<keyword evidence="8" id="KW-0472">Membrane</keyword>
<evidence type="ECO:0000256" key="1">
    <source>
        <dbReference type="ARBA" id="ARBA00004339"/>
    </source>
</evidence>
<sequence length="1268" mass="135495">MRPCRSFRGRRTRAGLRILLLGGGLWGGGSVLAPCAEAQDRGPQDRGAQDANAAAAGQAGMGQAEAGQESALVTILIQRAQYWLDKGRYDQVQQALGQARQVAPRDPRAIALSGQLALRMGDPDLARRMAALLHDVAPAAQETRQLDQALRLQGGAGDALEAIRAAARSGQISAAVAGYRRLFPDGPPPQYALEYYHTLAGAVGYRDQGLTGLRNLVAADPDDVAAQIAYAQVLTWRDATRLGGLARLQRLDGLPGLSAPDRAAIRRAWRTALLWLPEAPETVPYYDAWLRLDPGDTEIGTVRGKARAAQPQGVAQDRTQGFEDLNAGRLDAAAAHFMHALTGSPNDPDALGGLGVTRMRQGRADEARDLLSRASQAGPVEAAKWRDALNGATVSGAYGQVHRLMALGHYADAQSLIDSTLAADPTQIGLVALQGDIARRRGDIGRAETLYRHVLQAQPDNLDALQGLYQILQSSGRQAQAAALTERLRRLSPAFVRQMAQSDLLARAGQAPTLDDRIGLLRQGVADQPQDPWIRLRLAQALTEAGDRAEAAEVMAPLSSPDGRVGVAALQAAIYFANQTDDFTTVRQLLQRLPRGARPPDIQRIAARAEDQQLVADAPPDLPEARLYFLQMAHRGRDPDGARGRLVADALLARGDAAGARSILEAFLEASYPPTPRQRLAYAGVYMRMQDSRHARQMLEGLAMAGHGESSLGADDLAALRSLRTGLAILASDQLNDQGRQADAFDALQPALTETQPSAAARLALARLYQSSNQPAMALSIARAVTARDPSDLDARLSVVRLALQADDLDEAEAQLREMTEQAPSDPRTWLASAVIHRAGGNWTASLGDLARARDLRLQQVGHGAGTRDGIPLDNPFRTVARRAESGGAESQDPVLRAIDSEAASTTRDYAPFVDIGPVYRTRSGTGLNQLTEGDLAMSAAFPVGPGRLTASVTPAVLSTGTGSMDYIEGLREVGVTALTGDYAAAMRRRDAVGAGLNVAYAWRWLTLDLGTSPLGFSETNILGGLSFSPQLTSTMRLRVTAERRAATDSILSYAGLHDSAVGGSWGGVVRNRLNSQLEYGDPLMNFYLRGGFAYLQGHGTPDNIEYEAGGGGGVSLYKDTVNAVRLGVDLTWFRYNNNQYLFTYGNGGYFSPQSFVSLLVPVRYAGQSGQWTWNAGVSLGFQSYHSRSALFYPTSPVLQAVLDGSDPAGALSPGRSSSGLVGGANAHLSYQVTPVLRVAGDLLYQKAGPWNETTAGLSIHYSFEDGR</sequence>
<dbReference type="Gene3D" id="1.25.40.10">
    <property type="entry name" value="Tetratricopeptide repeat domain"/>
    <property type="match status" value="4"/>
</dbReference>
<dbReference type="SMART" id="SM00028">
    <property type="entry name" value="TPR"/>
    <property type="match status" value="4"/>
</dbReference>
<dbReference type="InterPro" id="IPR003921">
    <property type="entry name" value="Cell_synth_C"/>
</dbReference>
<evidence type="ECO:0000256" key="5">
    <source>
        <dbReference type="ARBA" id="ARBA00022737"/>
    </source>
</evidence>
<organism evidence="11 12">
    <name type="scientific">Nguyenibacter vanlangensis</name>
    <dbReference type="NCBI Taxonomy" id="1216886"/>
    <lineage>
        <taxon>Bacteria</taxon>
        <taxon>Pseudomonadati</taxon>
        <taxon>Pseudomonadota</taxon>
        <taxon>Alphaproteobacteria</taxon>
        <taxon>Acetobacterales</taxon>
        <taxon>Acetobacteraceae</taxon>
        <taxon>Nguyenibacter</taxon>
    </lineage>
</organism>
<comment type="similarity">
    <text evidence="3">Belongs to the AcsC/BcsC family.</text>
</comment>
<evidence type="ECO:0000256" key="2">
    <source>
        <dbReference type="ARBA" id="ARBA00005186"/>
    </source>
</evidence>
<keyword evidence="6" id="KW-0802">TPR repeat</keyword>
<dbReference type="Pfam" id="PF05420">
    <property type="entry name" value="BCSC_C"/>
    <property type="match status" value="1"/>
</dbReference>
<name>A0ABZ3D7E1_9PROT</name>
<evidence type="ECO:0000256" key="3">
    <source>
        <dbReference type="ARBA" id="ARBA00005886"/>
    </source>
</evidence>
<evidence type="ECO:0000313" key="12">
    <source>
        <dbReference type="Proteomes" id="UP001449795"/>
    </source>
</evidence>
<dbReference type="InterPro" id="IPR051012">
    <property type="entry name" value="CellSynth/LPSAsmb/PSIAsmb"/>
</dbReference>
<keyword evidence="7" id="KW-0135">Cellulose biosynthesis</keyword>
<dbReference type="InterPro" id="IPR019734">
    <property type="entry name" value="TPR_rpt"/>
</dbReference>
<evidence type="ECO:0000313" key="11">
    <source>
        <dbReference type="EMBL" id="XAE43670.1"/>
    </source>
</evidence>
<keyword evidence="9" id="KW-0998">Cell outer membrane</keyword>
<reference evidence="11 12" key="1">
    <citation type="submission" date="2024-04" db="EMBL/GenBank/DDBJ databases">
        <title>Complete genome sequence of Nguyenibacter vanlangesis HBCM-1154, a strain capable of nitrogen fixation, IAA production, and phosphorus solubilization isolated from sugarcane soil.</title>
        <authorList>
            <person name="MY HANH P."/>
        </authorList>
    </citation>
    <scope>NUCLEOTIDE SEQUENCE [LARGE SCALE GENOMIC DNA]</scope>
    <source>
        <strain evidence="11 12">HBCM 1154</strain>
    </source>
</reference>
<dbReference type="Proteomes" id="UP001449795">
    <property type="component" value="Chromosome"/>
</dbReference>
<feature type="domain" description="Cellulose synthase operon C C-terminal" evidence="10">
    <location>
        <begin position="930"/>
        <end position="1265"/>
    </location>
</feature>
<keyword evidence="5" id="KW-0677">Repeat</keyword>